<evidence type="ECO:0000256" key="4">
    <source>
        <dbReference type="ARBA" id="ARBA00013013"/>
    </source>
</evidence>
<evidence type="ECO:0000256" key="7">
    <source>
        <dbReference type="ARBA" id="ARBA00022532"/>
    </source>
</evidence>
<keyword evidence="6" id="KW-0329">Glyoxylate bypass</keyword>
<sequence length="611" mass="67952">MEAAAAASSALVFPREALKGIAESDGVIIVDHGSRRDKSNLMLNEFVDMFRERTKYPIVEPAHMELAEPSIKDAFNLCVQQGAKRVIVSPFFLSPGRHWNMDIPSLTAEAAKEHPGVSYIITAPLGLHELLVPSVSAMIVATGALSSPLFLACKNRPSSILLSNSRRISAGMSFKDPRALFTRLPNASVRSFSGAPDAVSKIQVQNPIVEMDGDEMTRVIWKTIKDKLIFPYLELDIKYFDLGILNRDATHDKVTVESAEAALKYNVAVKCATITPDETRVKEFGLKDMWRSPNGTIRNVLDGTVFREPILCQNIPRTVPGWTKPICIGRHAFGDQYRATDTVIRGPGKLKLVFVPENGDEPLELDVHDFKGPGVALAMYNVDQSIRAFAESSFAMALGKKWPLYLSTKNTILKKYDGRFKDIFQEVYEEKWKEKFEEHSIWYEHRLIDDMVAYAMKSEGGYVWACKNYDGDVQSDLLAQGFGSLGLMTSVLLSGDGKTLEAEAAHGTVTRHFRLHQKGQETSTNSIASIFAWTRGLEHRAKLDGNEKLSDFAHKLEAACIETVESGKMTKDLAILTHGTKVSRDMYLNTEEFIDAVAQSLYSKLHDAVPV</sequence>
<dbReference type="CDD" id="cd03416">
    <property type="entry name" value="CbiX_SirB_N"/>
    <property type="match status" value="1"/>
</dbReference>
<keyword evidence="11" id="KW-0560">Oxidoreductase</keyword>
<dbReference type="Gene3D" id="3.40.50.1400">
    <property type="match status" value="1"/>
</dbReference>
<name>A0A2Z7CFW2_9LAMI</name>
<dbReference type="Pfam" id="PF01903">
    <property type="entry name" value="CbiX"/>
    <property type="match status" value="1"/>
</dbReference>
<comment type="subunit">
    <text evidence="19">Heterodimer.</text>
</comment>
<dbReference type="GO" id="GO:0016829">
    <property type="term" value="F:lyase activity"/>
    <property type="evidence" value="ECO:0007669"/>
    <property type="project" value="UniProtKB-KW"/>
</dbReference>
<evidence type="ECO:0000256" key="18">
    <source>
        <dbReference type="ARBA" id="ARBA00057524"/>
    </source>
</evidence>
<evidence type="ECO:0000313" key="22">
    <source>
        <dbReference type="Proteomes" id="UP000250235"/>
    </source>
</evidence>
<accession>A0A2Z7CFW2</accession>
<evidence type="ECO:0000256" key="2">
    <source>
        <dbReference type="ARBA" id="ARBA00001946"/>
    </source>
</evidence>
<keyword evidence="12" id="KW-0464">Manganese</keyword>
<evidence type="ECO:0000256" key="16">
    <source>
        <dbReference type="ARBA" id="ARBA00029990"/>
    </source>
</evidence>
<evidence type="ECO:0000256" key="6">
    <source>
        <dbReference type="ARBA" id="ARBA00022435"/>
    </source>
</evidence>
<dbReference type="OrthoDB" id="248923at2759"/>
<keyword evidence="7" id="KW-0816">Tricarboxylic acid cycle</keyword>
<evidence type="ECO:0000259" key="20">
    <source>
        <dbReference type="SMART" id="SM01329"/>
    </source>
</evidence>
<dbReference type="GO" id="GO:0006097">
    <property type="term" value="P:glyoxylate cycle"/>
    <property type="evidence" value="ECO:0007669"/>
    <property type="project" value="UniProtKB-KW"/>
</dbReference>
<dbReference type="EC" id="1.1.1.42" evidence="4"/>
<evidence type="ECO:0000256" key="1">
    <source>
        <dbReference type="ARBA" id="ARBA00001936"/>
    </source>
</evidence>
<dbReference type="SMART" id="SM01329">
    <property type="entry name" value="Iso_dh"/>
    <property type="match status" value="1"/>
</dbReference>
<evidence type="ECO:0000256" key="19">
    <source>
        <dbReference type="ARBA" id="ARBA00061721"/>
    </source>
</evidence>
<keyword evidence="8" id="KW-0479">Metal-binding</keyword>
<evidence type="ECO:0000256" key="9">
    <source>
        <dbReference type="ARBA" id="ARBA00022842"/>
    </source>
</evidence>
<evidence type="ECO:0000313" key="21">
    <source>
        <dbReference type="EMBL" id="KZV43413.1"/>
    </source>
</evidence>
<comment type="function">
    <text evidence="18">May supply 2-oxoglutarate for amino acid biosynthesis and ammonia assimilation via the glutamine synthetase/glutamate synthase (GS/GOGAT) pathway.</text>
</comment>
<evidence type="ECO:0000256" key="15">
    <source>
        <dbReference type="ARBA" id="ARBA00029765"/>
    </source>
</evidence>
<dbReference type="GO" id="GO:0006102">
    <property type="term" value="P:isocitrate metabolic process"/>
    <property type="evidence" value="ECO:0007669"/>
    <property type="project" value="InterPro"/>
</dbReference>
<dbReference type="NCBIfam" id="NF006156">
    <property type="entry name" value="PRK08299.1"/>
    <property type="match status" value="1"/>
</dbReference>
<dbReference type="SUPFAM" id="SSF53800">
    <property type="entry name" value="Chelatase"/>
    <property type="match status" value="1"/>
</dbReference>
<evidence type="ECO:0000256" key="8">
    <source>
        <dbReference type="ARBA" id="ARBA00022723"/>
    </source>
</evidence>
<dbReference type="NCBIfam" id="TIGR00127">
    <property type="entry name" value="nadp_idh_euk"/>
    <property type="match status" value="1"/>
</dbReference>
<dbReference type="Pfam" id="PF00180">
    <property type="entry name" value="Iso_dh"/>
    <property type="match status" value="1"/>
</dbReference>
<dbReference type="GO" id="GO:0006099">
    <property type="term" value="P:tricarboxylic acid cycle"/>
    <property type="evidence" value="ECO:0007669"/>
    <property type="project" value="UniProtKB-KW"/>
</dbReference>
<dbReference type="PROSITE" id="PS00470">
    <property type="entry name" value="IDH_IMDH"/>
    <property type="match status" value="1"/>
</dbReference>
<comment type="cofactor">
    <cofactor evidence="1">
        <name>Mn(2+)</name>
        <dbReference type="ChEBI" id="CHEBI:29035"/>
    </cofactor>
</comment>
<dbReference type="FunFam" id="3.40.718.10:FF:000007">
    <property type="entry name" value="Isocitrate dehydrogenase [NADP]"/>
    <property type="match status" value="1"/>
</dbReference>
<comment type="catalytic activity">
    <reaction evidence="14">
        <text>D-threo-isocitrate + NADP(+) = 2-oxoglutarate + CO2 + NADPH</text>
        <dbReference type="Rhea" id="RHEA:19629"/>
        <dbReference type="ChEBI" id="CHEBI:15562"/>
        <dbReference type="ChEBI" id="CHEBI:16526"/>
        <dbReference type="ChEBI" id="CHEBI:16810"/>
        <dbReference type="ChEBI" id="CHEBI:57783"/>
        <dbReference type="ChEBI" id="CHEBI:58349"/>
        <dbReference type="EC" id="1.1.1.42"/>
    </reaction>
</comment>
<dbReference type="GO" id="GO:0004450">
    <property type="term" value="F:isocitrate dehydrogenase (NADP+) activity"/>
    <property type="evidence" value="ECO:0007669"/>
    <property type="project" value="UniProtKB-EC"/>
</dbReference>
<organism evidence="21 22">
    <name type="scientific">Dorcoceras hygrometricum</name>
    <dbReference type="NCBI Taxonomy" id="472368"/>
    <lineage>
        <taxon>Eukaryota</taxon>
        <taxon>Viridiplantae</taxon>
        <taxon>Streptophyta</taxon>
        <taxon>Embryophyta</taxon>
        <taxon>Tracheophyta</taxon>
        <taxon>Spermatophyta</taxon>
        <taxon>Magnoliopsida</taxon>
        <taxon>eudicotyledons</taxon>
        <taxon>Gunneridae</taxon>
        <taxon>Pentapetalae</taxon>
        <taxon>asterids</taxon>
        <taxon>lamiids</taxon>
        <taxon>Lamiales</taxon>
        <taxon>Gesneriaceae</taxon>
        <taxon>Didymocarpoideae</taxon>
        <taxon>Trichosporeae</taxon>
        <taxon>Loxocarpinae</taxon>
        <taxon>Dorcoceras</taxon>
    </lineage>
</organism>
<dbReference type="InterPro" id="IPR002762">
    <property type="entry name" value="CbiX-like"/>
</dbReference>
<keyword evidence="13" id="KW-0456">Lyase</keyword>
<comment type="similarity">
    <text evidence="3">Belongs to the isocitrate and isopropylmalate dehydrogenases family.</text>
</comment>
<dbReference type="PANTHER" id="PTHR11822">
    <property type="entry name" value="NADP-SPECIFIC ISOCITRATE DEHYDROGENASE"/>
    <property type="match status" value="1"/>
</dbReference>
<proteinExistence type="inferred from homology"/>
<reference evidence="21 22" key="1">
    <citation type="journal article" date="2015" name="Proc. Natl. Acad. Sci. U.S.A.">
        <title>The resurrection genome of Boea hygrometrica: A blueprint for survival of dehydration.</title>
        <authorList>
            <person name="Xiao L."/>
            <person name="Yang G."/>
            <person name="Zhang L."/>
            <person name="Yang X."/>
            <person name="Zhao S."/>
            <person name="Ji Z."/>
            <person name="Zhou Q."/>
            <person name="Hu M."/>
            <person name="Wang Y."/>
            <person name="Chen M."/>
            <person name="Xu Y."/>
            <person name="Jin H."/>
            <person name="Xiao X."/>
            <person name="Hu G."/>
            <person name="Bao F."/>
            <person name="Hu Y."/>
            <person name="Wan P."/>
            <person name="Li L."/>
            <person name="Deng X."/>
            <person name="Kuang T."/>
            <person name="Xiang C."/>
            <person name="Zhu J.K."/>
            <person name="Oliver M.J."/>
            <person name="He Y."/>
        </authorList>
    </citation>
    <scope>NUCLEOTIDE SEQUENCE [LARGE SCALE GENOMIC DNA]</scope>
    <source>
        <strain evidence="22">cv. XS01</strain>
    </source>
</reference>
<dbReference type="GO" id="GO:0000287">
    <property type="term" value="F:magnesium ion binding"/>
    <property type="evidence" value="ECO:0007669"/>
    <property type="project" value="InterPro"/>
</dbReference>
<keyword evidence="10" id="KW-0521">NADP</keyword>
<dbReference type="EMBL" id="KQ998120">
    <property type="protein sequence ID" value="KZV43413.1"/>
    <property type="molecule type" value="Genomic_DNA"/>
</dbReference>
<evidence type="ECO:0000256" key="10">
    <source>
        <dbReference type="ARBA" id="ARBA00022857"/>
    </source>
</evidence>
<comment type="cofactor">
    <cofactor evidence="2">
        <name>Mg(2+)</name>
        <dbReference type="ChEBI" id="CHEBI:18420"/>
    </cofactor>
</comment>
<keyword evidence="9" id="KW-0460">Magnesium</keyword>
<evidence type="ECO:0000256" key="5">
    <source>
        <dbReference type="ARBA" id="ARBA00019562"/>
    </source>
</evidence>
<evidence type="ECO:0000256" key="3">
    <source>
        <dbReference type="ARBA" id="ARBA00007769"/>
    </source>
</evidence>
<dbReference type="GO" id="GO:0006739">
    <property type="term" value="P:NADP+ metabolic process"/>
    <property type="evidence" value="ECO:0007669"/>
    <property type="project" value="TreeGrafter"/>
</dbReference>
<dbReference type="AlphaFoldDB" id="A0A2Z7CFW2"/>
<dbReference type="Gene3D" id="3.40.718.10">
    <property type="entry name" value="Isopropylmalate Dehydrogenase"/>
    <property type="match status" value="1"/>
</dbReference>
<dbReference type="GO" id="GO:0051287">
    <property type="term" value="F:NAD binding"/>
    <property type="evidence" value="ECO:0007669"/>
    <property type="project" value="InterPro"/>
</dbReference>
<evidence type="ECO:0000256" key="17">
    <source>
        <dbReference type="ARBA" id="ARBA00031098"/>
    </source>
</evidence>
<evidence type="ECO:0000256" key="13">
    <source>
        <dbReference type="ARBA" id="ARBA00023239"/>
    </source>
</evidence>
<dbReference type="InterPro" id="IPR019818">
    <property type="entry name" value="IsoCit/isopropylmalate_DH_CS"/>
</dbReference>
<feature type="domain" description="Isopropylmalate dehydrogenase-like" evidence="20">
    <location>
        <begin position="207"/>
        <end position="597"/>
    </location>
</feature>
<dbReference type="GO" id="GO:0005739">
    <property type="term" value="C:mitochondrion"/>
    <property type="evidence" value="ECO:0007669"/>
    <property type="project" value="TreeGrafter"/>
</dbReference>
<dbReference type="SUPFAM" id="SSF53659">
    <property type="entry name" value="Isocitrate/Isopropylmalate dehydrogenase-like"/>
    <property type="match status" value="1"/>
</dbReference>
<dbReference type="PANTHER" id="PTHR11822:SF5">
    <property type="entry name" value="ISOCITRATE DEHYDROGENASE [NADP], CHLOROPLASTIC_MITOCHONDRIAL"/>
    <property type="match status" value="1"/>
</dbReference>
<keyword evidence="22" id="KW-1185">Reference proteome</keyword>
<gene>
    <name evidence="21" type="ORF">F511_22005</name>
</gene>
<protein>
    <recommendedName>
        <fullName evidence="5">Isocitrate dehydrogenase [NADP]</fullName>
        <ecNumber evidence="4">1.1.1.42</ecNumber>
    </recommendedName>
    <alternativeName>
        <fullName evidence="15">IDP</fullName>
    </alternativeName>
    <alternativeName>
        <fullName evidence="16">NADP(+)-specific ICDH</fullName>
    </alternativeName>
    <alternativeName>
        <fullName evidence="17">Oxalosuccinate decarboxylase</fullName>
    </alternativeName>
</protein>
<evidence type="ECO:0000256" key="14">
    <source>
        <dbReference type="ARBA" id="ARBA00023554"/>
    </source>
</evidence>
<evidence type="ECO:0000256" key="11">
    <source>
        <dbReference type="ARBA" id="ARBA00023002"/>
    </source>
</evidence>
<dbReference type="InterPro" id="IPR004790">
    <property type="entry name" value="Isocitrate_DH_NADP"/>
</dbReference>
<dbReference type="InterPro" id="IPR024084">
    <property type="entry name" value="IsoPropMal-DH-like_dom"/>
</dbReference>
<evidence type="ECO:0000256" key="12">
    <source>
        <dbReference type="ARBA" id="ARBA00023211"/>
    </source>
</evidence>
<dbReference type="Proteomes" id="UP000250235">
    <property type="component" value="Unassembled WGS sequence"/>
</dbReference>